<keyword evidence="2" id="KW-1185">Reference proteome</keyword>
<dbReference type="GeneID" id="8441455"/>
<dbReference type="STRING" id="336963.C4JM00"/>
<dbReference type="HOGENOM" id="CLU_612804_0_0_1"/>
<dbReference type="OrthoDB" id="4202035at2759"/>
<dbReference type="AlphaFoldDB" id="C4JM00"/>
<dbReference type="InParanoid" id="C4JM00"/>
<accession>C4JM00</accession>
<dbReference type="RefSeq" id="XP_002544341.1">
    <property type="nucleotide sequence ID" value="XM_002544295.1"/>
</dbReference>
<dbReference type="VEuPathDB" id="FungiDB:UREG_03858"/>
<gene>
    <name evidence="1" type="ORF">UREG_03858</name>
</gene>
<sequence>MVSLILESESITRDILTALREISTGPEFTRYLTVNREFLRLGVELSLSCLVLTERTLPRFLTCMEQRPVPAELPIRSLTLNLVVRDPSHTGEPTGLGSVAYPLYFSSCNIIERDALLQYFSFRVDAQSVAGSWYDDNYTPIEPEFYHGHLVALLEALPPTCSSLELDTAGVERYFHGEHLCGHIARVIPRLRHIRLRVRNLCSDFIHLPGEDDPDFGQNIYPNLRSILINGDIPIGHSMSTGVCSTVDSPNSLHEEIIPVLLSNHRLHMRGLNRLELYDSMVVEGPSRAFTMMRKTDVLDELSWFSPSLYLPNYHFDRDRRQTWRVIRSDTGEEIVGPRNSVPELFEYAWDTTSEGARFPVGCDGPGFPVQRAFGWRLAWGGSNIRDFAAYQNQQRALYPPDSKEMAIILSLDFIGWTPTGFHGVDAHLFQLRPMNTPNGHHEPLPN</sequence>
<name>C4JM00_UNCRE</name>
<protein>
    <submittedName>
        <fullName evidence="1">Uncharacterized protein</fullName>
    </submittedName>
</protein>
<proteinExistence type="predicted"/>
<evidence type="ECO:0000313" key="2">
    <source>
        <dbReference type="Proteomes" id="UP000002058"/>
    </source>
</evidence>
<dbReference type="Proteomes" id="UP000002058">
    <property type="component" value="Unassembled WGS sequence"/>
</dbReference>
<evidence type="ECO:0000313" key="1">
    <source>
        <dbReference type="EMBL" id="EEP79012.1"/>
    </source>
</evidence>
<organism evidence="1 2">
    <name type="scientific">Uncinocarpus reesii (strain UAMH 1704)</name>
    <dbReference type="NCBI Taxonomy" id="336963"/>
    <lineage>
        <taxon>Eukaryota</taxon>
        <taxon>Fungi</taxon>
        <taxon>Dikarya</taxon>
        <taxon>Ascomycota</taxon>
        <taxon>Pezizomycotina</taxon>
        <taxon>Eurotiomycetes</taxon>
        <taxon>Eurotiomycetidae</taxon>
        <taxon>Onygenales</taxon>
        <taxon>Onygenaceae</taxon>
        <taxon>Uncinocarpus</taxon>
    </lineage>
</organism>
<dbReference type="eggNOG" id="ENOG502RQPA">
    <property type="taxonomic scope" value="Eukaryota"/>
</dbReference>
<dbReference type="EMBL" id="CH476616">
    <property type="protein sequence ID" value="EEP79012.1"/>
    <property type="molecule type" value="Genomic_DNA"/>
</dbReference>
<reference evidence="2" key="1">
    <citation type="journal article" date="2009" name="Genome Res.">
        <title>Comparative genomic analyses of the human fungal pathogens Coccidioides and their relatives.</title>
        <authorList>
            <person name="Sharpton T.J."/>
            <person name="Stajich J.E."/>
            <person name="Rounsley S.D."/>
            <person name="Gardner M.J."/>
            <person name="Wortman J.R."/>
            <person name="Jordar V.S."/>
            <person name="Maiti R."/>
            <person name="Kodira C.D."/>
            <person name="Neafsey D.E."/>
            <person name="Zeng Q."/>
            <person name="Hung C.-Y."/>
            <person name="McMahan C."/>
            <person name="Muszewska A."/>
            <person name="Grynberg M."/>
            <person name="Mandel M.A."/>
            <person name="Kellner E.M."/>
            <person name="Barker B.M."/>
            <person name="Galgiani J.N."/>
            <person name="Orbach M.J."/>
            <person name="Kirkland T.N."/>
            <person name="Cole G.T."/>
            <person name="Henn M.R."/>
            <person name="Birren B.W."/>
            <person name="Taylor J.W."/>
        </authorList>
    </citation>
    <scope>NUCLEOTIDE SEQUENCE [LARGE SCALE GENOMIC DNA]</scope>
    <source>
        <strain evidence="2">UAMH 1704</strain>
    </source>
</reference>
<dbReference type="OMA" id="PWHHIRQ"/>
<dbReference type="KEGG" id="ure:UREG_03858"/>